<protein>
    <submittedName>
        <fullName evidence="8">GRIP and coiled-coil domain-containing protein 2</fullName>
    </submittedName>
</protein>
<dbReference type="PROSITE" id="PS50913">
    <property type="entry name" value="GRIP"/>
    <property type="match status" value="1"/>
</dbReference>
<evidence type="ECO:0000313" key="9">
    <source>
        <dbReference type="Proteomes" id="UP000054359"/>
    </source>
</evidence>
<dbReference type="PANTHER" id="PTHR18902">
    <property type="entry name" value="NUCLEAR MITOTIC APPARATUS PROTEIN 1-RELATED"/>
    <property type="match status" value="1"/>
</dbReference>
<feature type="coiled-coil region" evidence="5">
    <location>
        <begin position="718"/>
        <end position="773"/>
    </location>
</feature>
<dbReference type="STRING" id="407821.A0A087U7U8"/>
<name>A0A087U7U8_STEMI</name>
<dbReference type="InterPro" id="IPR000237">
    <property type="entry name" value="GRIP_dom"/>
</dbReference>
<evidence type="ECO:0000256" key="3">
    <source>
        <dbReference type="ARBA" id="ARBA00022553"/>
    </source>
</evidence>
<evidence type="ECO:0000256" key="1">
    <source>
        <dbReference type="ARBA" id="ARBA00004496"/>
    </source>
</evidence>
<dbReference type="Pfam" id="PF01465">
    <property type="entry name" value="GRIP"/>
    <property type="match status" value="1"/>
</dbReference>
<evidence type="ECO:0000256" key="6">
    <source>
        <dbReference type="SAM" id="MobiDB-lite"/>
    </source>
</evidence>
<feature type="coiled-coil region" evidence="5">
    <location>
        <begin position="870"/>
        <end position="939"/>
    </location>
</feature>
<organism evidence="8 9">
    <name type="scientific">Stegodyphus mimosarum</name>
    <name type="common">African social velvet spider</name>
    <dbReference type="NCBI Taxonomy" id="407821"/>
    <lineage>
        <taxon>Eukaryota</taxon>
        <taxon>Metazoa</taxon>
        <taxon>Ecdysozoa</taxon>
        <taxon>Arthropoda</taxon>
        <taxon>Chelicerata</taxon>
        <taxon>Arachnida</taxon>
        <taxon>Araneae</taxon>
        <taxon>Araneomorphae</taxon>
        <taxon>Entelegynae</taxon>
        <taxon>Eresoidea</taxon>
        <taxon>Eresidae</taxon>
        <taxon>Stegodyphus</taxon>
    </lineage>
</organism>
<evidence type="ECO:0000313" key="8">
    <source>
        <dbReference type="EMBL" id="KFM73437.1"/>
    </source>
</evidence>
<dbReference type="OrthoDB" id="1926336at2759"/>
<feature type="coiled-coil region" evidence="5">
    <location>
        <begin position="1202"/>
        <end position="1512"/>
    </location>
</feature>
<keyword evidence="3" id="KW-0597">Phosphoprotein</keyword>
<reference evidence="8 9" key="1">
    <citation type="submission" date="2013-11" db="EMBL/GenBank/DDBJ databases">
        <title>Genome sequencing of Stegodyphus mimosarum.</title>
        <authorList>
            <person name="Bechsgaard J."/>
        </authorList>
    </citation>
    <scope>NUCLEOTIDE SEQUENCE [LARGE SCALE GENOMIC DNA]</scope>
</reference>
<dbReference type="InterPro" id="IPR032023">
    <property type="entry name" value="GCC2_Rab_bind"/>
</dbReference>
<evidence type="ECO:0000256" key="5">
    <source>
        <dbReference type="SAM" id="Coils"/>
    </source>
</evidence>
<keyword evidence="2" id="KW-0963">Cytoplasm</keyword>
<dbReference type="PANTHER" id="PTHR18902:SF25">
    <property type="entry name" value="GRIP AND COILED-COIL DOMAIN-CONTAINING PROTEIN 2"/>
    <property type="match status" value="1"/>
</dbReference>
<evidence type="ECO:0000259" key="7">
    <source>
        <dbReference type="PROSITE" id="PS50913"/>
    </source>
</evidence>
<evidence type="ECO:0000256" key="2">
    <source>
        <dbReference type="ARBA" id="ARBA00022490"/>
    </source>
</evidence>
<comment type="subcellular location">
    <subcellularLocation>
        <location evidence="1">Cytoplasm</location>
    </subcellularLocation>
</comment>
<dbReference type="SMART" id="SM00755">
    <property type="entry name" value="Grip"/>
    <property type="match status" value="1"/>
</dbReference>
<feature type="region of interest" description="Disordered" evidence="6">
    <location>
        <begin position="1699"/>
        <end position="1721"/>
    </location>
</feature>
<feature type="coiled-coil region" evidence="5">
    <location>
        <begin position="221"/>
        <end position="354"/>
    </location>
</feature>
<gene>
    <name evidence="8" type="ORF">X975_11076</name>
</gene>
<feature type="coiled-coil region" evidence="5">
    <location>
        <begin position="473"/>
        <end position="535"/>
    </location>
</feature>
<evidence type="ECO:0000256" key="4">
    <source>
        <dbReference type="ARBA" id="ARBA00023054"/>
    </source>
</evidence>
<accession>A0A087U7U8</accession>
<feature type="region of interest" description="Disordered" evidence="6">
    <location>
        <begin position="1"/>
        <end position="20"/>
    </location>
</feature>
<feature type="non-terminal residue" evidence="8">
    <location>
        <position position="1909"/>
    </location>
</feature>
<feature type="domain" description="GRIP" evidence="7">
    <location>
        <begin position="1833"/>
        <end position="1883"/>
    </location>
</feature>
<feature type="coiled-coil region" evidence="5">
    <location>
        <begin position="34"/>
        <end position="118"/>
    </location>
</feature>
<dbReference type="GO" id="GO:0005737">
    <property type="term" value="C:cytoplasm"/>
    <property type="evidence" value="ECO:0007669"/>
    <property type="project" value="UniProtKB-SubCell"/>
</dbReference>
<proteinExistence type="predicted"/>
<sequence>MADAVTEIAQEHDSEKKKKISLEERSKEDLVKLVKKHLSLLQKSKEKFDELNKKCVAIEQEKESAVTQQLLSQNKLQEEIEKLQKSIENLTAENKKCIEEKESKILKLKEEVEAALQDKTSYVSLLSEKDERMQCLTMQLDTVKATCLCFQEELSKLQKQNKEMTEEIQVLTEARDTALQSLKTQGHASNEDHDSLLQESCELKKKYALCIEENCALSSKIENLDTEIRNLKYEKSKLNDDLSEMQGKYASLKLRYETDNNDYSILITDNQQLQANIRQLQNEIDDLKETMEENKLEKESNLQSIKNSLEAENCSLSLQVKEMKEKIAETASALETSEKQRIKLEDEVKNLSHSLKMYDDFKGGFECAVLQGAATESLVLSGNNKNINEGVIDTSKKENATEVHKDVQDNVYTNSGMFSELHTTDSTSGIEFALLEGADASHVFSHFEEVQDQRHEHTENEESDALKKFQIFAEKLKLENQNLIVRCEELEKEKAALDYEFNIMKRKIEEFSDLLQETQSENESLKLKLEYQKSEKPIILEGSYKIIPVVTDAGVNTESYLMEVNFSNRQTLDTDSFCMEEKITNLIKKVALLQTEGTNYLKNCAFISQELEELSIQIRNFTKKMKNIEIAKSDIESHSELVEKQNLELSEKLDKKCAELNEFNLQLELLIIGIKQGVRQKTTASSYQTERELTENMGQLKLLLDDLLVRCNSNAIKVQTLESDIENILIQKQNIEDELMQLRELNQFLEDEARELRDEVEQLKCVSKIDEENYESPEICCDASFEKCAPELYSIEEINEYDDKSFNLSEMENDNLKSFPVDSEANTNMVGSKIRNCLVQHVSVQVCDPLSSSKYEDASDIIENISSNHQRSLEEELQMTVKELKEKEKIIEMLTDDSNNLKSLLNDKSNLVERIHCEMDSLLSKIEELTVELQEKDCDVNNYMCLNLDLKRKLQHYESVQQDAFKHVRASVDDLKDLKTSLNSEMQTAFAFYNENINVLKYNLTDVLNSHNLMVDELKQKCLHLETNITEVIAFFNKIAKDIELWLAFVNEQFNQNGNDQTLAKKCDISSLKCTFQDELSSFLYSDTKNKCIDNDCCTILNDAKSLNELKERFLSTLYHYFNNISNDTVLKELNDCKMNIIPTLEKTIKNLENKCAVQSELQNSNDVSNNQQVAECGNETLDLKNQLAETEIKMNKFKQIALKMKKELTETKKQYNEVMEEKEKCEAEIVEIRQELEKVSSDQYRYVQNYQSLQNEYDKLQDENEVQKINAKQLEEDLANKLLELNTYKEKVLDLESQLVKSQQMYDTSVSVKEETERKCADLESKVIILESKNVEKVQKIQELEAEIAKHLKEYNSVVEENKGLKLQLEYAQKEEKKKNLLDLEMADYERSILELNSQLQKKENEISELQIELKSHLERIQSLQEELRSTETLKDTEEKRAENLKEVLEKTKTELTTVREHDEELKCNLSTLRTQLEIMTQQEEKYKLQLSELSSEVQHLKDVIKTSSENHQRITRSLESRISSQKQEILIAHKEVESVKQEFENYKIRVHSVLKQQKSSAPAFMPIEPDLKEKLETINEKLKIQVKDLSDKLTAMNLEYEALQEEHDSLLQRYNKAIDDNEKKDSEWHQRLEQINSEKNRLRAVQEELASQHLLQNEMLVSTYKKQIKIMSEEHKRIVNDLQKQLDAADVEIARLQRDHQKSHSASVTPSASDNPVPFDILSQERQEGEGSENTEDINTPIRHLSLATIPTSGFLSFEKLLQSPPEPGTPASFISNQDCEKLTADLNAANKKIEHLSEVLNESESTNLRLSEQVRVLKEEVRRLERNKEREQHAENLEYLKNVFIKFSTLQACSEKAMLIPVLTTMLKLSPDEQQQLKNIAGDIDPNDTTSSAGWGSYLHRWSGLA</sequence>
<dbReference type="EMBL" id="KK118615">
    <property type="protein sequence ID" value="KFM73437.1"/>
    <property type="molecule type" value="Genomic_DNA"/>
</dbReference>
<keyword evidence="9" id="KW-1185">Reference proteome</keyword>
<keyword evidence="4 5" id="KW-0175">Coiled coil</keyword>
<dbReference type="Pfam" id="PF16704">
    <property type="entry name" value="Rab_bind"/>
    <property type="match status" value="1"/>
</dbReference>
<feature type="coiled-coil region" evidence="5">
    <location>
        <begin position="604"/>
        <end position="631"/>
    </location>
</feature>
<dbReference type="Proteomes" id="UP000054359">
    <property type="component" value="Unassembled WGS sequence"/>
</dbReference>
<feature type="coiled-coil region" evidence="5">
    <location>
        <begin position="1782"/>
        <end position="1840"/>
    </location>
</feature>
<dbReference type="InterPro" id="IPR051841">
    <property type="entry name" value="MT-Golgi_org_protein"/>
</dbReference>
<feature type="coiled-coil region" evidence="5">
    <location>
        <begin position="147"/>
        <end position="181"/>
    </location>
</feature>
<feature type="compositionally biased region" description="Polar residues" evidence="6">
    <location>
        <begin position="1706"/>
        <end position="1716"/>
    </location>
</feature>
<feature type="compositionally biased region" description="Basic and acidic residues" evidence="6">
    <location>
        <begin position="9"/>
        <end position="20"/>
    </location>
</feature>
<dbReference type="OMA" id="NSICEER"/>